<organism evidence="3 4">
    <name type="scientific">Georgfuchsia toluolica</name>
    <dbReference type="NCBI Taxonomy" id="424218"/>
    <lineage>
        <taxon>Bacteria</taxon>
        <taxon>Pseudomonadati</taxon>
        <taxon>Pseudomonadota</taxon>
        <taxon>Betaproteobacteria</taxon>
        <taxon>Nitrosomonadales</taxon>
        <taxon>Sterolibacteriaceae</taxon>
        <taxon>Georgfuchsia</taxon>
    </lineage>
</organism>
<evidence type="ECO:0000313" key="4">
    <source>
        <dbReference type="Proteomes" id="UP000742786"/>
    </source>
</evidence>
<dbReference type="Proteomes" id="UP000742786">
    <property type="component" value="Unassembled WGS sequence"/>
</dbReference>
<dbReference type="Pfam" id="PF12806">
    <property type="entry name" value="Acyl-CoA_dh_C"/>
    <property type="match status" value="1"/>
</dbReference>
<evidence type="ECO:0000313" key="3">
    <source>
        <dbReference type="EMBL" id="CAG4884811.1"/>
    </source>
</evidence>
<accession>A0A916J9G6</accession>
<evidence type="ECO:0000256" key="1">
    <source>
        <dbReference type="SAM" id="Phobius"/>
    </source>
</evidence>
<reference evidence="3" key="1">
    <citation type="submission" date="2021-04" db="EMBL/GenBank/DDBJ databases">
        <authorList>
            <person name="Hornung B."/>
        </authorList>
    </citation>
    <scope>NUCLEOTIDE SEQUENCE</scope>
    <source>
        <strain evidence="3">G5G6</strain>
    </source>
</reference>
<keyword evidence="1" id="KW-0812">Transmembrane</keyword>
<dbReference type="InterPro" id="IPR025878">
    <property type="entry name" value="Acyl-CoA_dh-like_C_dom"/>
</dbReference>
<keyword evidence="4" id="KW-1185">Reference proteome</keyword>
<protein>
    <recommendedName>
        <fullName evidence="2">Acetyl-CoA dehydrogenase-like C-terminal domain-containing protein</fullName>
    </recommendedName>
</protein>
<sequence>MARGIAALIAQTESALRACNDENASVFADRLSDARLAFLDVVKFVCANTKSVPNVVFSGSVPYLFLGGILVAGWQLGRSMLTALKCMAEGTDPDFMQSKIRIARFFAEHILTRTAGLRESILFGGTVVGEMPAELL</sequence>
<keyword evidence="1" id="KW-0472">Membrane</keyword>
<comment type="caution">
    <text evidence="3">The sequence shown here is derived from an EMBL/GenBank/DDBJ whole genome shotgun (WGS) entry which is preliminary data.</text>
</comment>
<name>A0A916J9G6_9PROT</name>
<proteinExistence type="predicted"/>
<feature type="domain" description="Acetyl-CoA dehydrogenase-like C-terminal" evidence="2">
    <location>
        <begin position="14"/>
        <end position="131"/>
    </location>
</feature>
<dbReference type="AlphaFoldDB" id="A0A916J9G6"/>
<feature type="transmembrane region" description="Helical" evidence="1">
    <location>
        <begin position="60"/>
        <end position="77"/>
    </location>
</feature>
<evidence type="ECO:0000259" key="2">
    <source>
        <dbReference type="Pfam" id="PF12806"/>
    </source>
</evidence>
<keyword evidence="1" id="KW-1133">Transmembrane helix</keyword>
<dbReference type="RefSeq" id="WP_220636623.1">
    <property type="nucleotide sequence ID" value="NZ_CAJQUM010000001.1"/>
</dbReference>
<dbReference type="EMBL" id="CAJQUM010000001">
    <property type="protein sequence ID" value="CAG4884811.1"/>
    <property type="molecule type" value="Genomic_DNA"/>
</dbReference>
<gene>
    <name evidence="3" type="ORF">GTOL_12694</name>
</gene>